<dbReference type="Proteomes" id="UP001266305">
    <property type="component" value="Unassembled WGS sequence"/>
</dbReference>
<dbReference type="GO" id="GO:0003677">
    <property type="term" value="F:DNA binding"/>
    <property type="evidence" value="ECO:0007669"/>
    <property type="project" value="UniProtKB-KW"/>
</dbReference>
<comment type="caution">
    <text evidence="3">The sequence shown here is derived from an EMBL/GenBank/DDBJ whole genome shotgun (WGS) entry which is preliminary data.</text>
</comment>
<dbReference type="PANTHER" id="PTHR12619">
    <property type="entry name" value="RFX TRANSCRIPTION FACTOR FAMILY"/>
    <property type="match status" value="1"/>
</dbReference>
<keyword evidence="4" id="KW-1185">Reference proteome</keyword>
<keyword evidence="3" id="KW-0238">DNA-binding</keyword>
<evidence type="ECO:0000259" key="2">
    <source>
        <dbReference type="Pfam" id="PF25340"/>
    </source>
</evidence>
<evidence type="ECO:0000313" key="4">
    <source>
        <dbReference type="Proteomes" id="UP001266305"/>
    </source>
</evidence>
<reference evidence="3 4" key="1">
    <citation type="submission" date="2023-05" db="EMBL/GenBank/DDBJ databases">
        <title>B98-5 Cell Line De Novo Hybrid Assembly: An Optical Mapping Approach.</title>
        <authorList>
            <person name="Kananen K."/>
            <person name="Auerbach J.A."/>
            <person name="Kautto E."/>
            <person name="Blachly J.S."/>
        </authorList>
    </citation>
    <scope>NUCLEOTIDE SEQUENCE [LARGE SCALE GENOMIC DNA]</scope>
    <source>
        <strain evidence="3">B95-8</strain>
        <tissue evidence="3">Cell line</tissue>
    </source>
</reference>
<proteinExistence type="predicted"/>
<dbReference type="InterPro" id="IPR039779">
    <property type="entry name" value="RFX-like"/>
</dbReference>
<sequence>MLSLSPRSPCKPLLTTHPGVQVGVVSAFAQTLRRYTSLNHLAQAARAVLQNTSQINQMLSDLNRVDFANVQCEESVVQRLEQDFKLTLQQQSSLDQWASWLDGVVTQVLKQHAGSPSFPKAARQFLLKWSFYSSMVIRDLTLRSAASFGSFHLIRLLYDEYMFYLVEHRVAEATGETPIAVMGEGAEIAQPQPFHATLKPGAATPRGSTLGTCSCPLTARSNQHPPPPVAPRSGLDKGRGPA</sequence>
<accession>A0ABQ9TQU6</accession>
<dbReference type="PANTHER" id="PTHR12619:SF17">
    <property type="entry name" value="DNA-BINDING PROTEIN RFX2"/>
    <property type="match status" value="1"/>
</dbReference>
<name>A0ABQ9TQU6_SAGOE</name>
<protein>
    <submittedName>
        <fullName evidence="3">DNA-binding protein rfx2</fullName>
    </submittedName>
</protein>
<feature type="domain" description="RFX1-4/6/8-like BCD" evidence="2">
    <location>
        <begin position="21"/>
        <end position="172"/>
    </location>
</feature>
<dbReference type="EMBL" id="JASSZA010000019">
    <property type="protein sequence ID" value="KAK2087155.1"/>
    <property type="molecule type" value="Genomic_DNA"/>
</dbReference>
<evidence type="ECO:0000313" key="3">
    <source>
        <dbReference type="EMBL" id="KAK2087155.1"/>
    </source>
</evidence>
<feature type="region of interest" description="Disordered" evidence="1">
    <location>
        <begin position="200"/>
        <end position="242"/>
    </location>
</feature>
<evidence type="ECO:0000256" key="1">
    <source>
        <dbReference type="SAM" id="MobiDB-lite"/>
    </source>
</evidence>
<gene>
    <name evidence="3" type="primary">RFX2_1</name>
    <name evidence="3" type="ORF">P7K49_033062</name>
</gene>
<dbReference type="InterPro" id="IPR057321">
    <property type="entry name" value="RFX1-4/6/8-like_BCD"/>
</dbReference>
<dbReference type="Pfam" id="PF25340">
    <property type="entry name" value="BCD_RFX"/>
    <property type="match status" value="1"/>
</dbReference>
<organism evidence="3 4">
    <name type="scientific">Saguinus oedipus</name>
    <name type="common">Cotton-top tamarin</name>
    <name type="synonym">Oedipomidas oedipus</name>
    <dbReference type="NCBI Taxonomy" id="9490"/>
    <lineage>
        <taxon>Eukaryota</taxon>
        <taxon>Metazoa</taxon>
        <taxon>Chordata</taxon>
        <taxon>Craniata</taxon>
        <taxon>Vertebrata</taxon>
        <taxon>Euteleostomi</taxon>
        <taxon>Mammalia</taxon>
        <taxon>Eutheria</taxon>
        <taxon>Euarchontoglires</taxon>
        <taxon>Primates</taxon>
        <taxon>Haplorrhini</taxon>
        <taxon>Platyrrhini</taxon>
        <taxon>Cebidae</taxon>
        <taxon>Callitrichinae</taxon>
        <taxon>Saguinus</taxon>
    </lineage>
</organism>